<keyword evidence="4 10" id="KW-0963">Cytoplasm</keyword>
<dbReference type="PANTHER" id="PTHR30478:SF0">
    <property type="entry name" value="BETA SLIDING CLAMP"/>
    <property type="match status" value="1"/>
</dbReference>
<evidence type="ECO:0000256" key="10">
    <source>
        <dbReference type="PIRNR" id="PIRNR000804"/>
    </source>
</evidence>
<protein>
    <recommendedName>
        <fullName evidence="3 10">Beta sliding clamp</fullName>
    </recommendedName>
</protein>
<evidence type="ECO:0000256" key="5">
    <source>
        <dbReference type="ARBA" id="ARBA00022679"/>
    </source>
</evidence>
<organism evidence="14">
    <name type="scientific">Caldimicrobium thiodismutans</name>
    <dbReference type="NCBI Taxonomy" id="1653476"/>
    <lineage>
        <taxon>Bacteria</taxon>
        <taxon>Pseudomonadati</taxon>
        <taxon>Thermodesulfobacteriota</taxon>
        <taxon>Thermodesulfobacteria</taxon>
        <taxon>Thermodesulfobacteriales</taxon>
        <taxon>Thermodesulfobacteriaceae</taxon>
        <taxon>Caldimicrobium</taxon>
    </lineage>
</organism>
<comment type="function">
    <text evidence="10">Confers DNA tethering and processivity to DNA polymerases and other proteins. Acts as a clamp, forming a ring around DNA (a reaction catalyzed by the clamp-loading complex) which diffuses in an ATP-independent manner freely and bidirectionally along dsDNA. Initially characterized for its ability to contact the catalytic subunit of DNA polymerase III (Pol III), a complex, multichain enzyme responsible for most of the replicative synthesis in bacteria; Pol III exhibits 3'-5' exonuclease proofreading activity. The beta chain is required for initiation of replication as well as for processivity of DNA replication.</text>
</comment>
<dbReference type="InterPro" id="IPR022635">
    <property type="entry name" value="DNA_polIII_beta_C"/>
</dbReference>
<dbReference type="GO" id="GO:0003887">
    <property type="term" value="F:DNA-directed DNA polymerase activity"/>
    <property type="evidence" value="ECO:0007669"/>
    <property type="project" value="UniProtKB-UniRule"/>
</dbReference>
<dbReference type="InterPro" id="IPR001001">
    <property type="entry name" value="DNA_polIII_beta"/>
</dbReference>
<proteinExistence type="inferred from homology"/>
<dbReference type="InterPro" id="IPR022634">
    <property type="entry name" value="DNA_polIII_beta_N"/>
</dbReference>
<dbReference type="CDD" id="cd00140">
    <property type="entry name" value="beta_clamp"/>
    <property type="match status" value="1"/>
</dbReference>
<dbReference type="InterPro" id="IPR046938">
    <property type="entry name" value="DNA_clamp_sf"/>
</dbReference>
<dbReference type="SMART" id="SM00480">
    <property type="entry name" value="POL3Bc"/>
    <property type="match status" value="1"/>
</dbReference>
<evidence type="ECO:0000256" key="3">
    <source>
        <dbReference type="ARBA" id="ARBA00021035"/>
    </source>
</evidence>
<dbReference type="SUPFAM" id="SSF55979">
    <property type="entry name" value="DNA clamp"/>
    <property type="match status" value="3"/>
</dbReference>
<evidence type="ECO:0000256" key="6">
    <source>
        <dbReference type="ARBA" id="ARBA00022695"/>
    </source>
</evidence>
<keyword evidence="6 10" id="KW-0548">Nucleotidyltransferase</keyword>
<dbReference type="Gene3D" id="3.10.150.10">
    <property type="entry name" value="DNA Polymerase III, subunit A, domain 2"/>
    <property type="match status" value="1"/>
</dbReference>
<sequence>MELKIKRDSLEKLLKRGEGVADKRASMAVLSMALIEFFPEEKTLYLTTTDLEQGFKGKTLVETGEGQVSPFCVPCRKFYDIVKNFPEDEVILTKEDNRLLIRDEDETVVYELATTDAEEFPNLPEFGEENLLEIPGKVLSELIEKTSFCSSKDEARFVLGGVYFEPLVEEEILRTVASDGHRLALLDRVVDGLKRTNWQEGFIVARKGAEKIAEIAEDELLVRFGFINNYAVLHFSGGLFFSRVLEGSFPDYKAVIPQDFENKLKIERKLFLENLKRVSLLVSEKLKPVRMDLKPGLVTLSSPESEMGRAVIKVKAEYEGEPLIINFNTDYLISALEIMKSEEVEIKIKDERSPCLITGYRDEGFLYLLMPMVI</sequence>
<dbReference type="Pfam" id="PF02767">
    <property type="entry name" value="DNA_pol3_beta_2"/>
    <property type="match status" value="1"/>
</dbReference>
<dbReference type="GO" id="GO:0003677">
    <property type="term" value="F:DNA binding"/>
    <property type="evidence" value="ECO:0007669"/>
    <property type="project" value="UniProtKB-UniRule"/>
</dbReference>
<dbReference type="InterPro" id="IPR022637">
    <property type="entry name" value="DNA_polIII_beta_cen"/>
</dbReference>
<dbReference type="PIRSF" id="PIRSF000804">
    <property type="entry name" value="DNA_pol_III_b"/>
    <property type="match status" value="1"/>
</dbReference>
<evidence type="ECO:0000259" key="11">
    <source>
        <dbReference type="Pfam" id="PF00712"/>
    </source>
</evidence>
<evidence type="ECO:0000256" key="1">
    <source>
        <dbReference type="ARBA" id="ARBA00004496"/>
    </source>
</evidence>
<keyword evidence="5 10" id="KW-0808">Transferase</keyword>
<accession>A0A832GPT4</accession>
<keyword evidence="7 10" id="KW-0235">DNA replication</keyword>
<comment type="subcellular location">
    <subcellularLocation>
        <location evidence="1 10">Cytoplasm</location>
    </subcellularLocation>
</comment>
<keyword evidence="8 10" id="KW-0239">DNA-directed DNA polymerase</keyword>
<reference evidence="14" key="1">
    <citation type="journal article" date="2020" name="mSystems">
        <title>Genome- and Community-Level Interaction Insights into Carbon Utilization and Element Cycling Functions of Hydrothermarchaeota in Hydrothermal Sediment.</title>
        <authorList>
            <person name="Zhou Z."/>
            <person name="Liu Y."/>
            <person name="Xu W."/>
            <person name="Pan J."/>
            <person name="Luo Z.H."/>
            <person name="Li M."/>
        </authorList>
    </citation>
    <scope>NUCLEOTIDE SEQUENCE [LARGE SCALE GENOMIC DNA]</scope>
    <source>
        <strain evidence="14">SpSt-605</strain>
    </source>
</reference>
<dbReference type="GO" id="GO:0005737">
    <property type="term" value="C:cytoplasm"/>
    <property type="evidence" value="ECO:0007669"/>
    <property type="project" value="UniProtKB-SubCell"/>
</dbReference>
<dbReference type="GO" id="GO:0009360">
    <property type="term" value="C:DNA polymerase III complex"/>
    <property type="evidence" value="ECO:0007669"/>
    <property type="project" value="InterPro"/>
</dbReference>
<dbReference type="PANTHER" id="PTHR30478">
    <property type="entry name" value="DNA POLYMERASE III SUBUNIT BETA"/>
    <property type="match status" value="1"/>
</dbReference>
<comment type="caution">
    <text evidence="14">The sequence shown here is derived from an EMBL/GenBank/DDBJ whole genome shotgun (WGS) entry which is preliminary data.</text>
</comment>
<dbReference type="AlphaFoldDB" id="A0A832GPT4"/>
<dbReference type="GO" id="GO:0008408">
    <property type="term" value="F:3'-5' exonuclease activity"/>
    <property type="evidence" value="ECO:0007669"/>
    <property type="project" value="InterPro"/>
</dbReference>
<evidence type="ECO:0000256" key="4">
    <source>
        <dbReference type="ARBA" id="ARBA00022490"/>
    </source>
</evidence>
<evidence type="ECO:0000256" key="8">
    <source>
        <dbReference type="ARBA" id="ARBA00022932"/>
    </source>
</evidence>
<feature type="domain" description="DNA polymerase III beta sliding clamp C-terminal" evidence="13">
    <location>
        <begin position="254"/>
        <end position="372"/>
    </location>
</feature>
<dbReference type="GO" id="GO:0006271">
    <property type="term" value="P:DNA strand elongation involved in DNA replication"/>
    <property type="evidence" value="ECO:0007669"/>
    <property type="project" value="TreeGrafter"/>
</dbReference>
<evidence type="ECO:0000259" key="13">
    <source>
        <dbReference type="Pfam" id="PF02768"/>
    </source>
</evidence>
<dbReference type="Pfam" id="PF00712">
    <property type="entry name" value="DNA_pol3_beta"/>
    <property type="match status" value="1"/>
</dbReference>
<comment type="similarity">
    <text evidence="2 10">Belongs to the beta sliding clamp family.</text>
</comment>
<keyword evidence="9" id="KW-0238">DNA-binding</keyword>
<gene>
    <name evidence="14" type="primary">dnaN</name>
    <name evidence="14" type="ORF">ENT73_07455</name>
</gene>
<dbReference type="EMBL" id="DSZU01000136">
    <property type="protein sequence ID" value="HGV55894.1"/>
    <property type="molecule type" value="Genomic_DNA"/>
</dbReference>
<evidence type="ECO:0000256" key="7">
    <source>
        <dbReference type="ARBA" id="ARBA00022705"/>
    </source>
</evidence>
<evidence type="ECO:0000313" key="14">
    <source>
        <dbReference type="EMBL" id="HGV55894.1"/>
    </source>
</evidence>
<evidence type="ECO:0000256" key="2">
    <source>
        <dbReference type="ARBA" id="ARBA00010752"/>
    </source>
</evidence>
<dbReference type="Gene3D" id="3.70.10.10">
    <property type="match status" value="1"/>
</dbReference>
<dbReference type="Pfam" id="PF02768">
    <property type="entry name" value="DNA_pol3_beta_3"/>
    <property type="match status" value="1"/>
</dbReference>
<dbReference type="NCBIfam" id="TIGR00663">
    <property type="entry name" value="dnan"/>
    <property type="match status" value="1"/>
</dbReference>
<comment type="subunit">
    <text evidence="10">Forms a ring-shaped head-to-tail homodimer around DNA.</text>
</comment>
<evidence type="ECO:0000256" key="9">
    <source>
        <dbReference type="ARBA" id="ARBA00023125"/>
    </source>
</evidence>
<feature type="domain" description="DNA polymerase III beta sliding clamp central" evidence="12">
    <location>
        <begin position="133"/>
        <end position="251"/>
    </location>
</feature>
<evidence type="ECO:0000259" key="12">
    <source>
        <dbReference type="Pfam" id="PF02767"/>
    </source>
</evidence>
<feature type="domain" description="DNA polymerase III beta sliding clamp N-terminal" evidence="11">
    <location>
        <begin position="1"/>
        <end position="124"/>
    </location>
</feature>
<name>A0A832GPT4_9BACT</name>